<accession>A0A4C1Y6X6</accession>
<dbReference type="AlphaFoldDB" id="A0A4C1Y6X6"/>
<proteinExistence type="predicted"/>
<dbReference type="Proteomes" id="UP000299102">
    <property type="component" value="Unassembled WGS sequence"/>
</dbReference>
<evidence type="ECO:0000313" key="2">
    <source>
        <dbReference type="Proteomes" id="UP000299102"/>
    </source>
</evidence>
<sequence>MGRYPITLPVANVKMPSQCGQLKLGTPGCCSSGHQRYAAYDLCHEQKSRRIYARLLVVSSTGDSFNTAPPINFDDTRESLARHRFRFEPRRRIRHVDTCTHRIR</sequence>
<comment type="caution">
    <text evidence="1">The sequence shown here is derived from an EMBL/GenBank/DDBJ whole genome shotgun (WGS) entry which is preliminary data.</text>
</comment>
<keyword evidence="2" id="KW-1185">Reference proteome</keyword>
<protein>
    <submittedName>
        <fullName evidence="1">Uncharacterized protein</fullName>
    </submittedName>
</protein>
<dbReference type="EMBL" id="BGZK01001079">
    <property type="protein sequence ID" value="GBP70582.1"/>
    <property type="molecule type" value="Genomic_DNA"/>
</dbReference>
<reference evidence="1 2" key="1">
    <citation type="journal article" date="2019" name="Commun. Biol.">
        <title>The bagworm genome reveals a unique fibroin gene that provides high tensile strength.</title>
        <authorList>
            <person name="Kono N."/>
            <person name="Nakamura H."/>
            <person name="Ohtoshi R."/>
            <person name="Tomita M."/>
            <person name="Numata K."/>
            <person name="Arakawa K."/>
        </authorList>
    </citation>
    <scope>NUCLEOTIDE SEQUENCE [LARGE SCALE GENOMIC DNA]</scope>
</reference>
<gene>
    <name evidence="1" type="ORF">EVAR_54392_1</name>
</gene>
<organism evidence="1 2">
    <name type="scientific">Eumeta variegata</name>
    <name type="common">Bagworm moth</name>
    <name type="synonym">Eumeta japonica</name>
    <dbReference type="NCBI Taxonomy" id="151549"/>
    <lineage>
        <taxon>Eukaryota</taxon>
        <taxon>Metazoa</taxon>
        <taxon>Ecdysozoa</taxon>
        <taxon>Arthropoda</taxon>
        <taxon>Hexapoda</taxon>
        <taxon>Insecta</taxon>
        <taxon>Pterygota</taxon>
        <taxon>Neoptera</taxon>
        <taxon>Endopterygota</taxon>
        <taxon>Lepidoptera</taxon>
        <taxon>Glossata</taxon>
        <taxon>Ditrysia</taxon>
        <taxon>Tineoidea</taxon>
        <taxon>Psychidae</taxon>
        <taxon>Oiketicinae</taxon>
        <taxon>Eumeta</taxon>
    </lineage>
</organism>
<name>A0A4C1Y6X6_EUMVA</name>
<evidence type="ECO:0000313" key="1">
    <source>
        <dbReference type="EMBL" id="GBP70582.1"/>
    </source>
</evidence>